<evidence type="ECO:0000256" key="8">
    <source>
        <dbReference type="SAM" id="Phobius"/>
    </source>
</evidence>
<evidence type="ECO:0000256" key="7">
    <source>
        <dbReference type="ARBA" id="ARBA00023136"/>
    </source>
</evidence>
<dbReference type="InterPro" id="IPR038770">
    <property type="entry name" value="Na+/solute_symporter_sf"/>
</dbReference>
<sequence>MSNWLVLVCLILLACAVCGRVATMLGQNRVIGEIVAGILLGPTLLGAWFPQVSAKVLTPESIEIVRALGELGLIMLMVEVPWHAAGVGEWRGGQRAPALIASLGIVLSFFIGCVIGAWSKPSIAPTPPYWSYVIFCGVALSVTALPVLVRIIQEHGGIDGQAGRLSLSAAVYTDVFAWFALAMVLALHLGGAGGVSESLLKVCGLLAYAGLMFVVVRPWLKNRIAHTALSERSRVAVALVYCLGSAQVTAMLGFHQAIGAVMAAYVFHDLFSMEQAWRRWIGRFGHLFLTPIFFACSGIQVSPAAFGEPSLWLWLLLFLLGGTIGKVLGSYIGARASGLRPIVSIEVGVLMNTKGLVDLVVLGVGLEVGVLSESSYSVLLVLAVVSTALTNPLISLLASRSRKSMPGL</sequence>
<feature type="transmembrane region" description="Helical" evidence="8">
    <location>
        <begin position="30"/>
        <end position="52"/>
    </location>
</feature>
<dbReference type="PANTHER" id="PTHR32468">
    <property type="entry name" value="CATION/H + ANTIPORTER"/>
    <property type="match status" value="1"/>
</dbReference>
<dbReference type="EMBL" id="JACARV010000025">
    <property type="protein sequence ID" value="NWC80634.1"/>
    <property type="molecule type" value="Genomic_DNA"/>
</dbReference>
<dbReference type="InterPro" id="IPR050794">
    <property type="entry name" value="CPA2_transporter"/>
</dbReference>
<feature type="transmembrane region" description="Helical" evidence="8">
    <location>
        <begin position="199"/>
        <end position="216"/>
    </location>
</feature>
<keyword evidence="3" id="KW-0050">Antiport</keyword>
<dbReference type="PANTHER" id="PTHR32468:SF0">
    <property type="entry name" value="K(+)_H(+) ANTIPORTER 1"/>
    <property type="match status" value="1"/>
</dbReference>
<evidence type="ECO:0000256" key="4">
    <source>
        <dbReference type="ARBA" id="ARBA00022692"/>
    </source>
</evidence>
<accession>A0A7Y7ZB20</accession>
<dbReference type="GO" id="GO:0015297">
    <property type="term" value="F:antiporter activity"/>
    <property type="evidence" value="ECO:0007669"/>
    <property type="project" value="UniProtKB-KW"/>
</dbReference>
<protein>
    <submittedName>
        <fullName evidence="10">Cation:proton antiporter</fullName>
    </submittedName>
</protein>
<dbReference type="InterPro" id="IPR006153">
    <property type="entry name" value="Cation/H_exchanger_TM"/>
</dbReference>
<dbReference type="RefSeq" id="WP_161871042.1">
    <property type="nucleotide sequence ID" value="NZ_JACARV010000025.1"/>
</dbReference>
<feature type="transmembrane region" description="Helical" evidence="8">
    <location>
        <begin position="355"/>
        <end position="372"/>
    </location>
</feature>
<dbReference type="Pfam" id="PF00999">
    <property type="entry name" value="Na_H_Exchanger"/>
    <property type="match status" value="1"/>
</dbReference>
<gene>
    <name evidence="10" type="ORF">HX798_10025</name>
</gene>
<dbReference type="AlphaFoldDB" id="A0A7Y7ZB20"/>
<evidence type="ECO:0000313" key="10">
    <source>
        <dbReference type="EMBL" id="NWC80634.1"/>
    </source>
</evidence>
<keyword evidence="4 8" id="KW-0812">Transmembrane</keyword>
<dbReference type="Proteomes" id="UP000542695">
    <property type="component" value="Unassembled WGS sequence"/>
</dbReference>
<keyword evidence="6" id="KW-0406">Ion transport</keyword>
<keyword evidence="7 8" id="KW-0472">Membrane</keyword>
<feature type="transmembrane region" description="Helical" evidence="8">
    <location>
        <begin position="378"/>
        <end position="398"/>
    </location>
</feature>
<feature type="transmembrane region" description="Helical" evidence="8">
    <location>
        <begin position="129"/>
        <end position="149"/>
    </location>
</feature>
<keyword evidence="5 8" id="KW-1133">Transmembrane helix</keyword>
<feature type="transmembrane region" description="Helical" evidence="8">
    <location>
        <begin position="236"/>
        <end position="267"/>
    </location>
</feature>
<comment type="subcellular location">
    <subcellularLocation>
        <location evidence="1">Membrane</location>
        <topology evidence="1">Multi-pass membrane protein</topology>
    </subcellularLocation>
</comment>
<keyword evidence="2" id="KW-0813">Transport</keyword>
<name>A0A7Y7ZB20_PSEPU</name>
<dbReference type="GO" id="GO:0016020">
    <property type="term" value="C:membrane"/>
    <property type="evidence" value="ECO:0007669"/>
    <property type="project" value="UniProtKB-SubCell"/>
</dbReference>
<evidence type="ECO:0000313" key="11">
    <source>
        <dbReference type="Proteomes" id="UP000542695"/>
    </source>
</evidence>
<comment type="caution">
    <text evidence="10">The sequence shown here is derived from an EMBL/GenBank/DDBJ whole genome shotgun (WGS) entry which is preliminary data.</text>
</comment>
<proteinExistence type="predicted"/>
<dbReference type="Gene3D" id="1.20.1530.20">
    <property type="match status" value="1"/>
</dbReference>
<feature type="transmembrane region" description="Helical" evidence="8">
    <location>
        <begin position="312"/>
        <end position="334"/>
    </location>
</feature>
<feature type="transmembrane region" description="Helical" evidence="8">
    <location>
        <begin position="287"/>
        <end position="306"/>
    </location>
</feature>
<evidence type="ECO:0000256" key="5">
    <source>
        <dbReference type="ARBA" id="ARBA00022989"/>
    </source>
</evidence>
<evidence type="ECO:0000256" key="2">
    <source>
        <dbReference type="ARBA" id="ARBA00022448"/>
    </source>
</evidence>
<dbReference type="GO" id="GO:1902600">
    <property type="term" value="P:proton transmembrane transport"/>
    <property type="evidence" value="ECO:0007669"/>
    <property type="project" value="InterPro"/>
</dbReference>
<organism evidence="10 11">
    <name type="scientific">Pseudomonas putida</name>
    <name type="common">Arthrobacter siderocapsulatus</name>
    <dbReference type="NCBI Taxonomy" id="303"/>
    <lineage>
        <taxon>Bacteria</taxon>
        <taxon>Pseudomonadati</taxon>
        <taxon>Pseudomonadota</taxon>
        <taxon>Gammaproteobacteria</taxon>
        <taxon>Pseudomonadales</taxon>
        <taxon>Pseudomonadaceae</taxon>
        <taxon>Pseudomonas</taxon>
    </lineage>
</organism>
<reference evidence="10 11" key="1">
    <citation type="submission" date="2020-04" db="EMBL/GenBank/DDBJ databases">
        <title>Molecular characterization of pseudomonads from Agaricus bisporus reveal novel blotch 2 pathogens in Western Europe.</title>
        <authorList>
            <person name="Taparia T."/>
            <person name="Krijger M."/>
            <person name="Haynes E."/>
            <person name="Elpinstone J.G."/>
            <person name="Noble R."/>
            <person name="Van Der Wolf J."/>
        </authorList>
    </citation>
    <scope>NUCLEOTIDE SEQUENCE [LARGE SCALE GENOMIC DNA]</scope>
    <source>
        <strain evidence="10 11">P7765</strain>
    </source>
</reference>
<feature type="domain" description="Cation/H+ exchanger transmembrane" evidence="9">
    <location>
        <begin position="16"/>
        <end position="390"/>
    </location>
</feature>
<feature type="transmembrane region" description="Helical" evidence="8">
    <location>
        <begin position="169"/>
        <end position="187"/>
    </location>
</feature>
<evidence type="ECO:0000256" key="3">
    <source>
        <dbReference type="ARBA" id="ARBA00022449"/>
    </source>
</evidence>
<evidence type="ECO:0000256" key="1">
    <source>
        <dbReference type="ARBA" id="ARBA00004141"/>
    </source>
</evidence>
<feature type="transmembrane region" description="Helical" evidence="8">
    <location>
        <begin position="96"/>
        <end position="117"/>
    </location>
</feature>
<evidence type="ECO:0000256" key="6">
    <source>
        <dbReference type="ARBA" id="ARBA00023065"/>
    </source>
</evidence>
<evidence type="ECO:0000259" key="9">
    <source>
        <dbReference type="Pfam" id="PF00999"/>
    </source>
</evidence>